<evidence type="ECO:0000313" key="4">
    <source>
        <dbReference type="EMBL" id="CUS02135.2"/>
    </source>
</evidence>
<dbReference type="SMART" id="SM00382">
    <property type="entry name" value="AAA"/>
    <property type="match status" value="2"/>
</dbReference>
<evidence type="ECO:0000256" key="1">
    <source>
        <dbReference type="ARBA" id="ARBA00022741"/>
    </source>
</evidence>
<keyword evidence="2" id="KW-0067">ATP-binding</keyword>
<sequence>MAEIIVKLDRVTVTLAGRPIFSDLTWEIQRGQRIGLVGPNGAGKSTIMKLVAQELTVDAGQVFRLSGLTWGRLEQEPHLPGGRTVLQEALTALPELAAIEQALDALADRMAQPDVYGNPKTLEKALRAQERLLHQFEQLEGPRYESKVKETLLALGFGPAEWGAAAEHLSGGQKKLVMLAKLLVQQPALLLLDEPDNHLDLPAKRALENTIRTYPGCVVIISHDRYLLDEVATHIAELESGRLTQYLGNYTAYANERALRRLRQQQLYAAQQKEIARIEAAIARFELWASLVVNERHIRQARSRQKMLDKMDKIEKVNEAKRMTLELNGWRGSNKVVELVNVGRTFDNGRVLFRQLNLTIWHGERVGLVGPNGAGKSELFKMLLDPENISQGEVKIGPSIQIGYYAQEQETLDPDQDLITCIRQAAPLTREAAVAFLLRFLFSYDQVQGPIGKLSGGERSRLQLARLVLQRPNLLLLDEPTNNLDIAAIEVLEETLNEFVGTVLVISHDRFFLDTVVDRIVELRDGRLTEFVGGYTDYLAERGYDE</sequence>
<name>A0A160T111_9CHLR</name>
<keyword evidence="1" id="KW-0547">Nucleotide-binding</keyword>
<dbReference type="PROSITE" id="PS50893">
    <property type="entry name" value="ABC_TRANSPORTER_2"/>
    <property type="match status" value="2"/>
</dbReference>
<reference evidence="4" key="1">
    <citation type="submission" date="2016-01" db="EMBL/GenBank/DDBJ databases">
        <authorList>
            <person name="Mcilroy J.S."/>
            <person name="Karst M S."/>
            <person name="Albertsen M."/>
        </authorList>
    </citation>
    <scope>NUCLEOTIDE SEQUENCE</scope>
    <source>
        <strain evidence="4">Cfx-K</strain>
    </source>
</reference>
<dbReference type="InterPro" id="IPR003439">
    <property type="entry name" value="ABC_transporter-like_ATP-bd"/>
</dbReference>
<dbReference type="PROSITE" id="PS00211">
    <property type="entry name" value="ABC_TRANSPORTER_1"/>
    <property type="match status" value="2"/>
</dbReference>
<dbReference type="SUPFAM" id="SSF52540">
    <property type="entry name" value="P-loop containing nucleoside triphosphate hydrolases"/>
    <property type="match status" value="2"/>
</dbReference>
<dbReference type="NCBIfam" id="NF000355">
    <property type="entry name" value="ribo_prot_ABC_F"/>
    <property type="match status" value="1"/>
</dbReference>
<dbReference type="Proteomes" id="UP000215027">
    <property type="component" value="Chromosome I"/>
</dbReference>
<evidence type="ECO:0000313" key="5">
    <source>
        <dbReference type="Proteomes" id="UP000215027"/>
    </source>
</evidence>
<dbReference type="GO" id="GO:0005524">
    <property type="term" value="F:ATP binding"/>
    <property type="evidence" value="ECO:0007669"/>
    <property type="project" value="UniProtKB-KW"/>
</dbReference>
<accession>A0A160T111</accession>
<dbReference type="CDD" id="cd03221">
    <property type="entry name" value="ABCF_EF-3"/>
    <property type="match status" value="2"/>
</dbReference>
<organism evidence="4 5">
    <name type="scientific">Candidatus Promineifilum breve</name>
    <dbReference type="NCBI Taxonomy" id="1806508"/>
    <lineage>
        <taxon>Bacteria</taxon>
        <taxon>Bacillati</taxon>
        <taxon>Chloroflexota</taxon>
        <taxon>Ardenticatenia</taxon>
        <taxon>Candidatus Promineifilales</taxon>
        <taxon>Candidatus Promineifilaceae</taxon>
        <taxon>Candidatus Promineifilum</taxon>
    </lineage>
</organism>
<feature type="domain" description="ABC transporter" evidence="3">
    <location>
        <begin position="337"/>
        <end position="544"/>
    </location>
</feature>
<dbReference type="EMBL" id="LN890655">
    <property type="protein sequence ID" value="CUS02135.2"/>
    <property type="molecule type" value="Genomic_DNA"/>
</dbReference>
<dbReference type="AlphaFoldDB" id="A0A160T111"/>
<dbReference type="InterPro" id="IPR003593">
    <property type="entry name" value="AAA+_ATPase"/>
</dbReference>
<dbReference type="Pfam" id="PF12848">
    <property type="entry name" value="ABC_tran_Xtn"/>
    <property type="match status" value="1"/>
</dbReference>
<dbReference type="OrthoDB" id="9801441at2"/>
<dbReference type="Pfam" id="PF00005">
    <property type="entry name" value="ABC_tran"/>
    <property type="match status" value="2"/>
</dbReference>
<keyword evidence="5" id="KW-1185">Reference proteome</keyword>
<dbReference type="InterPro" id="IPR027417">
    <property type="entry name" value="P-loop_NTPase"/>
</dbReference>
<dbReference type="GO" id="GO:0016887">
    <property type="term" value="F:ATP hydrolysis activity"/>
    <property type="evidence" value="ECO:0007669"/>
    <property type="project" value="InterPro"/>
</dbReference>
<dbReference type="FunFam" id="3.40.50.300:FF:000011">
    <property type="entry name" value="Putative ABC transporter ATP-binding component"/>
    <property type="match status" value="1"/>
</dbReference>
<proteinExistence type="predicted"/>
<dbReference type="InterPro" id="IPR032781">
    <property type="entry name" value="ABC_tran_Xtn"/>
</dbReference>
<dbReference type="PANTHER" id="PTHR42855">
    <property type="entry name" value="ABC TRANSPORTER ATP-BINDING SUBUNIT"/>
    <property type="match status" value="1"/>
</dbReference>
<feature type="domain" description="ABC transporter" evidence="3">
    <location>
        <begin position="6"/>
        <end position="265"/>
    </location>
</feature>
<evidence type="ECO:0000259" key="3">
    <source>
        <dbReference type="PROSITE" id="PS50893"/>
    </source>
</evidence>
<protein>
    <submittedName>
        <fullName evidence="4">ABC transporter related</fullName>
    </submittedName>
</protein>
<dbReference type="RefSeq" id="WP_157912801.1">
    <property type="nucleotide sequence ID" value="NZ_LN890655.1"/>
</dbReference>
<dbReference type="PANTHER" id="PTHR42855:SF2">
    <property type="entry name" value="DRUG RESISTANCE ABC TRANSPORTER,ATP-BINDING PROTEIN"/>
    <property type="match status" value="1"/>
</dbReference>
<dbReference type="Gene3D" id="3.40.50.300">
    <property type="entry name" value="P-loop containing nucleotide triphosphate hydrolases"/>
    <property type="match status" value="2"/>
</dbReference>
<gene>
    <name evidence="4" type="ORF">CFX0092_A0254</name>
</gene>
<dbReference type="InterPro" id="IPR017871">
    <property type="entry name" value="ABC_transporter-like_CS"/>
</dbReference>
<dbReference type="InterPro" id="IPR051309">
    <property type="entry name" value="ABCF_ATPase"/>
</dbReference>
<dbReference type="KEGG" id="pbf:CFX0092_A0254"/>
<evidence type="ECO:0000256" key="2">
    <source>
        <dbReference type="ARBA" id="ARBA00022840"/>
    </source>
</evidence>